<dbReference type="InterPro" id="IPR036388">
    <property type="entry name" value="WH-like_DNA-bd_sf"/>
</dbReference>
<evidence type="ECO:0000259" key="4">
    <source>
        <dbReference type="PROSITE" id="PS51063"/>
    </source>
</evidence>
<protein>
    <submittedName>
        <fullName evidence="5">Crp/Fnr family transcriptional regulator</fullName>
    </submittedName>
</protein>
<evidence type="ECO:0000256" key="2">
    <source>
        <dbReference type="ARBA" id="ARBA00023125"/>
    </source>
</evidence>
<feature type="domain" description="HTH crp-type" evidence="4">
    <location>
        <begin position="129"/>
        <end position="203"/>
    </location>
</feature>
<dbReference type="Gene3D" id="1.10.10.10">
    <property type="entry name" value="Winged helix-like DNA-binding domain superfamily/Winged helix DNA-binding domain"/>
    <property type="match status" value="1"/>
</dbReference>
<dbReference type="InterPro" id="IPR012318">
    <property type="entry name" value="HTH_CRP"/>
</dbReference>
<dbReference type="Pfam" id="PF13545">
    <property type="entry name" value="HTH_Crp_2"/>
    <property type="match status" value="1"/>
</dbReference>
<evidence type="ECO:0000256" key="3">
    <source>
        <dbReference type="ARBA" id="ARBA00023163"/>
    </source>
</evidence>
<name>A0A3N5D936_9SPHN</name>
<keyword evidence="3" id="KW-0804">Transcription</keyword>
<dbReference type="OrthoDB" id="667966at2"/>
<evidence type="ECO:0000256" key="1">
    <source>
        <dbReference type="ARBA" id="ARBA00023015"/>
    </source>
</evidence>
<reference evidence="5 6" key="1">
    <citation type="submission" date="2018-11" db="EMBL/GenBank/DDBJ databases">
        <title>Erythrobacter spongiae sp. nov., isolated from a marine sponge.</title>
        <authorList>
            <person name="Zhuang L."/>
            <person name="Luo L."/>
        </authorList>
    </citation>
    <scope>NUCLEOTIDE SEQUENCE [LARGE SCALE GENOMIC DNA]</scope>
    <source>
        <strain evidence="5 6">HN-E23</strain>
    </source>
</reference>
<accession>A0A3N5D936</accession>
<keyword evidence="2" id="KW-0238">DNA-binding</keyword>
<dbReference type="SUPFAM" id="SSF51206">
    <property type="entry name" value="cAMP-binding domain-like"/>
    <property type="match status" value="1"/>
</dbReference>
<dbReference type="GO" id="GO:0006355">
    <property type="term" value="P:regulation of DNA-templated transcription"/>
    <property type="evidence" value="ECO:0007669"/>
    <property type="project" value="InterPro"/>
</dbReference>
<sequence length="213" mass="23464">MRMHASHPLSAFLPTRQLRVPQGDFDDEIGTDGRTIVYIEEGVVKLVGHLGADREQIAAFAFEGDVLVVPAHVSTPHTLHALKDSVVYFLRSDDLLLKGRPATGAGQLLDRILADLGRSRELSALLGRKSARERICGFLVEMEERIGRRENGAVTLDLPMSRREIGDHLGLTIETVSRQLTDLRERRAIATCGRSRIDILDPQGLRALAGSVD</sequence>
<organism evidence="5 6">
    <name type="scientific">Aurantiacibacter spongiae</name>
    <dbReference type="NCBI Taxonomy" id="2488860"/>
    <lineage>
        <taxon>Bacteria</taxon>
        <taxon>Pseudomonadati</taxon>
        <taxon>Pseudomonadota</taxon>
        <taxon>Alphaproteobacteria</taxon>
        <taxon>Sphingomonadales</taxon>
        <taxon>Erythrobacteraceae</taxon>
        <taxon>Aurantiacibacter</taxon>
    </lineage>
</organism>
<dbReference type="InterPro" id="IPR018490">
    <property type="entry name" value="cNMP-bd_dom_sf"/>
</dbReference>
<evidence type="ECO:0000313" key="5">
    <source>
        <dbReference type="EMBL" id="RPF71108.1"/>
    </source>
</evidence>
<proteinExistence type="predicted"/>
<dbReference type="Proteomes" id="UP000275232">
    <property type="component" value="Unassembled WGS sequence"/>
</dbReference>
<comment type="caution">
    <text evidence="5">The sequence shown here is derived from an EMBL/GenBank/DDBJ whole genome shotgun (WGS) entry which is preliminary data.</text>
</comment>
<keyword evidence="6" id="KW-1185">Reference proteome</keyword>
<dbReference type="SMART" id="SM00419">
    <property type="entry name" value="HTH_CRP"/>
    <property type="match status" value="1"/>
</dbReference>
<dbReference type="InterPro" id="IPR014710">
    <property type="entry name" value="RmlC-like_jellyroll"/>
</dbReference>
<dbReference type="Gene3D" id="2.60.120.10">
    <property type="entry name" value="Jelly Rolls"/>
    <property type="match status" value="1"/>
</dbReference>
<keyword evidence="1" id="KW-0805">Transcription regulation</keyword>
<dbReference type="AlphaFoldDB" id="A0A3N5D936"/>
<dbReference type="SUPFAM" id="SSF46785">
    <property type="entry name" value="Winged helix' DNA-binding domain"/>
    <property type="match status" value="1"/>
</dbReference>
<gene>
    <name evidence="5" type="ORF">EG799_05390</name>
</gene>
<dbReference type="InterPro" id="IPR036390">
    <property type="entry name" value="WH_DNA-bd_sf"/>
</dbReference>
<dbReference type="EMBL" id="RPFZ01000001">
    <property type="protein sequence ID" value="RPF71108.1"/>
    <property type="molecule type" value="Genomic_DNA"/>
</dbReference>
<dbReference type="CDD" id="cd00092">
    <property type="entry name" value="HTH_CRP"/>
    <property type="match status" value="1"/>
</dbReference>
<evidence type="ECO:0000313" key="6">
    <source>
        <dbReference type="Proteomes" id="UP000275232"/>
    </source>
</evidence>
<dbReference type="FunFam" id="1.10.10.10:FF:000028">
    <property type="entry name" value="Fumarate/nitrate reduction transcriptional regulator Fnr"/>
    <property type="match status" value="1"/>
</dbReference>
<dbReference type="PRINTS" id="PR00034">
    <property type="entry name" value="HTHCRP"/>
</dbReference>
<dbReference type="GO" id="GO:0003677">
    <property type="term" value="F:DNA binding"/>
    <property type="evidence" value="ECO:0007669"/>
    <property type="project" value="UniProtKB-KW"/>
</dbReference>
<dbReference type="PROSITE" id="PS51063">
    <property type="entry name" value="HTH_CRP_2"/>
    <property type="match status" value="1"/>
</dbReference>